<dbReference type="GO" id="GO:0005737">
    <property type="term" value="C:cytoplasm"/>
    <property type="evidence" value="ECO:0007669"/>
    <property type="project" value="TreeGrafter"/>
</dbReference>
<dbReference type="SUPFAM" id="SSF51556">
    <property type="entry name" value="Metallo-dependent hydrolases"/>
    <property type="match status" value="1"/>
</dbReference>
<evidence type="ECO:0000313" key="2">
    <source>
        <dbReference type="Proteomes" id="UP000218811"/>
    </source>
</evidence>
<proteinExistence type="predicted"/>
<dbReference type="InterPro" id="IPR050138">
    <property type="entry name" value="DHOase/Allantoinase_Hydrolase"/>
</dbReference>
<keyword evidence="2" id="KW-1185">Reference proteome</keyword>
<reference evidence="1 2" key="1">
    <citation type="journal article" date="2012" name="Science">
        <title>The Paleozoic origin of enzymatic lignin decomposition reconstructed from 31 fungal genomes.</title>
        <authorList>
            <person name="Floudas D."/>
            <person name="Binder M."/>
            <person name="Riley R."/>
            <person name="Barry K."/>
            <person name="Blanchette R.A."/>
            <person name="Henrissat B."/>
            <person name="Martinez A.T."/>
            <person name="Otillar R."/>
            <person name="Spatafora J.W."/>
            <person name="Yadav J.S."/>
            <person name="Aerts A."/>
            <person name="Benoit I."/>
            <person name="Boyd A."/>
            <person name="Carlson A."/>
            <person name="Copeland A."/>
            <person name="Coutinho P.M."/>
            <person name="de Vries R.P."/>
            <person name="Ferreira P."/>
            <person name="Findley K."/>
            <person name="Foster B."/>
            <person name="Gaskell J."/>
            <person name="Glotzer D."/>
            <person name="Gorecki P."/>
            <person name="Heitman J."/>
            <person name="Hesse C."/>
            <person name="Hori C."/>
            <person name="Igarashi K."/>
            <person name="Jurgens J.A."/>
            <person name="Kallen N."/>
            <person name="Kersten P."/>
            <person name="Kohler A."/>
            <person name="Kuees U."/>
            <person name="Kumar T.K.A."/>
            <person name="Kuo A."/>
            <person name="LaButti K."/>
            <person name="Larrondo L.F."/>
            <person name="Lindquist E."/>
            <person name="Ling A."/>
            <person name="Lombard V."/>
            <person name="Lucas S."/>
            <person name="Lundell T."/>
            <person name="Martin R."/>
            <person name="McLaughlin D.J."/>
            <person name="Morgenstern I."/>
            <person name="Morin E."/>
            <person name="Murat C."/>
            <person name="Nagy L.G."/>
            <person name="Nolan M."/>
            <person name="Ohm R.A."/>
            <person name="Patyshakuliyeva A."/>
            <person name="Rokas A."/>
            <person name="Ruiz-Duenas F.J."/>
            <person name="Sabat G."/>
            <person name="Salamov A."/>
            <person name="Samejima M."/>
            <person name="Schmutz J."/>
            <person name="Slot J.C."/>
            <person name="St John F."/>
            <person name="Stenlid J."/>
            <person name="Sun H."/>
            <person name="Sun S."/>
            <person name="Syed K."/>
            <person name="Tsang A."/>
            <person name="Wiebenga A."/>
            <person name="Young D."/>
            <person name="Pisabarro A."/>
            <person name="Eastwood D.C."/>
            <person name="Martin F."/>
            <person name="Cullen D."/>
            <person name="Grigoriev I.V."/>
            <person name="Hibbett D.S."/>
        </authorList>
    </citation>
    <scope>NUCLEOTIDE SEQUENCE [LARGE SCALE GENOMIC DNA]</scope>
    <source>
        <strain evidence="1 2">MD-104</strain>
    </source>
</reference>
<dbReference type="OrthoDB" id="1924787at2759"/>
<sequence>MLYGTFLALHPQQLEVDAIELIMALHRRYPTLWLRIVHLSTADALLLNRAAQQSGLSLVAEMCFHYLCLDATRMPNSYLTASSVS</sequence>
<protein>
    <submittedName>
        <fullName evidence="1">Uncharacterized protein</fullName>
    </submittedName>
</protein>
<evidence type="ECO:0000313" key="1">
    <source>
        <dbReference type="EMBL" id="PCH42658.1"/>
    </source>
</evidence>
<dbReference type="GO" id="GO:0004038">
    <property type="term" value="F:allantoinase activity"/>
    <property type="evidence" value="ECO:0007669"/>
    <property type="project" value="TreeGrafter"/>
</dbReference>
<dbReference type="Proteomes" id="UP000218811">
    <property type="component" value="Unassembled WGS sequence"/>
</dbReference>
<dbReference type="STRING" id="742152.A0A2H3JXT0"/>
<dbReference type="Gene3D" id="3.20.20.140">
    <property type="entry name" value="Metal-dependent hydrolases"/>
    <property type="match status" value="1"/>
</dbReference>
<dbReference type="InterPro" id="IPR032466">
    <property type="entry name" value="Metal_Hydrolase"/>
</dbReference>
<gene>
    <name evidence="1" type="ORF">WOLCODRAFT_152695</name>
</gene>
<name>A0A2H3JXT0_WOLCO</name>
<dbReference type="PANTHER" id="PTHR43668:SF2">
    <property type="entry name" value="ALLANTOINASE"/>
    <property type="match status" value="1"/>
</dbReference>
<dbReference type="PANTHER" id="PTHR43668">
    <property type="entry name" value="ALLANTOINASE"/>
    <property type="match status" value="1"/>
</dbReference>
<dbReference type="AlphaFoldDB" id="A0A2H3JXT0"/>
<accession>A0A2H3JXT0</accession>
<organism evidence="1 2">
    <name type="scientific">Wolfiporia cocos (strain MD-104)</name>
    <name type="common">Brown rot fungus</name>
    <dbReference type="NCBI Taxonomy" id="742152"/>
    <lineage>
        <taxon>Eukaryota</taxon>
        <taxon>Fungi</taxon>
        <taxon>Dikarya</taxon>
        <taxon>Basidiomycota</taxon>
        <taxon>Agaricomycotina</taxon>
        <taxon>Agaricomycetes</taxon>
        <taxon>Polyporales</taxon>
        <taxon>Phaeolaceae</taxon>
        <taxon>Wolfiporia</taxon>
    </lineage>
</organism>
<dbReference type="EMBL" id="KB468124">
    <property type="protein sequence ID" value="PCH42658.1"/>
    <property type="molecule type" value="Genomic_DNA"/>
</dbReference>
<dbReference type="GO" id="GO:0006145">
    <property type="term" value="P:purine nucleobase catabolic process"/>
    <property type="evidence" value="ECO:0007669"/>
    <property type="project" value="TreeGrafter"/>
</dbReference>